<dbReference type="RefSeq" id="WP_007313578.1">
    <property type="nucleotide sequence ID" value="NZ_AESD01001041.1"/>
</dbReference>
<gene>
    <name evidence="2" type="ORF">CWATWH0003_B199</name>
</gene>
<dbReference type="AlphaFoldDB" id="G5JEL2"/>
<sequence length="185" mass="20888">MIKKFVAAIGLVALLNPVNQAKAEVKVEFDEFTGLTTVRTIPSNFTGEKPGLWLNLDFEGKINTQVPDHVKFIVINKGGYCDEGITGVLADGKRVRQAGEFSNKFNILLKYEDLGRKNYNLRGWGAVWGFYRPQEFLQIAQAQEVRYQFCGNKSYTLSPSELADLKEFAEIVFTSPVLEKMPEKE</sequence>
<protein>
    <submittedName>
        <fullName evidence="2">Uncharacterized protein</fullName>
    </submittedName>
</protein>
<keyword evidence="1" id="KW-0732">Signal</keyword>
<comment type="caution">
    <text evidence="2">The sequence shown here is derived from an EMBL/GenBank/DDBJ whole genome shotgun (WGS) entry which is preliminary data.</text>
</comment>
<dbReference type="GeneID" id="88769142"/>
<dbReference type="EMBL" id="AESD01001041">
    <property type="protein sequence ID" value="EHJ09379.1"/>
    <property type="molecule type" value="Genomic_DNA"/>
</dbReference>
<name>G5JEL2_CROWT</name>
<evidence type="ECO:0000256" key="1">
    <source>
        <dbReference type="SAM" id="SignalP"/>
    </source>
</evidence>
<feature type="chain" id="PRO_5003479264" evidence="1">
    <location>
        <begin position="24"/>
        <end position="185"/>
    </location>
</feature>
<organism evidence="2 3">
    <name type="scientific">Crocosphaera watsonii WH 0003</name>
    <dbReference type="NCBI Taxonomy" id="423471"/>
    <lineage>
        <taxon>Bacteria</taxon>
        <taxon>Bacillati</taxon>
        <taxon>Cyanobacteriota</taxon>
        <taxon>Cyanophyceae</taxon>
        <taxon>Oscillatoriophycideae</taxon>
        <taxon>Chroococcales</taxon>
        <taxon>Aphanothecaceae</taxon>
        <taxon>Crocosphaera</taxon>
    </lineage>
</organism>
<dbReference type="Proteomes" id="UP000003477">
    <property type="component" value="Unassembled WGS sequence"/>
</dbReference>
<proteinExistence type="predicted"/>
<evidence type="ECO:0000313" key="2">
    <source>
        <dbReference type="EMBL" id="EHJ09379.1"/>
    </source>
</evidence>
<dbReference type="PATRIC" id="fig|423471.3.peg.5468"/>
<accession>G5JEL2</accession>
<feature type="signal peptide" evidence="1">
    <location>
        <begin position="1"/>
        <end position="23"/>
    </location>
</feature>
<evidence type="ECO:0000313" key="3">
    <source>
        <dbReference type="Proteomes" id="UP000003477"/>
    </source>
</evidence>
<reference evidence="2 3" key="1">
    <citation type="journal article" date="2011" name="Front. Microbiol.">
        <title>Two Strains of Crocosphaera watsonii with Highly Conserved Genomes are Distinguished by Strain-Specific Features.</title>
        <authorList>
            <person name="Bench S.R."/>
            <person name="Ilikchyan I.N."/>
            <person name="Tripp H.J."/>
            <person name="Zehr J.P."/>
        </authorList>
    </citation>
    <scope>NUCLEOTIDE SEQUENCE [LARGE SCALE GENOMIC DNA]</scope>
    <source>
        <strain evidence="2 3">WH 0003</strain>
    </source>
</reference>